<organism evidence="2 3">
    <name type="scientific">Oncorhynchus mykiss</name>
    <name type="common">Rainbow trout</name>
    <name type="synonym">Salmo gairdneri</name>
    <dbReference type="NCBI Taxonomy" id="8022"/>
    <lineage>
        <taxon>Eukaryota</taxon>
        <taxon>Metazoa</taxon>
        <taxon>Chordata</taxon>
        <taxon>Craniata</taxon>
        <taxon>Vertebrata</taxon>
        <taxon>Euteleostomi</taxon>
        <taxon>Actinopterygii</taxon>
        <taxon>Neopterygii</taxon>
        <taxon>Teleostei</taxon>
        <taxon>Protacanthopterygii</taxon>
        <taxon>Salmoniformes</taxon>
        <taxon>Salmonidae</taxon>
        <taxon>Salmoninae</taxon>
        <taxon>Oncorhynchus</taxon>
    </lineage>
</organism>
<accession>A0A060YC88</accession>
<dbReference type="Proteomes" id="UP000193380">
    <property type="component" value="Unassembled WGS sequence"/>
</dbReference>
<reference evidence="2" key="1">
    <citation type="journal article" date="2014" name="Nat. Commun.">
        <title>The rainbow trout genome provides novel insights into evolution after whole-genome duplication in vertebrates.</title>
        <authorList>
            <person name="Berthelot C."/>
            <person name="Brunet F."/>
            <person name="Chalopin D."/>
            <person name="Juanchich A."/>
            <person name="Bernard M."/>
            <person name="Noel B."/>
            <person name="Bento P."/>
            <person name="Da Silva C."/>
            <person name="Labadie K."/>
            <person name="Alberti A."/>
            <person name="Aury J.M."/>
            <person name="Louis A."/>
            <person name="Dehais P."/>
            <person name="Bardou P."/>
            <person name="Montfort J."/>
            <person name="Klopp C."/>
            <person name="Cabau C."/>
            <person name="Gaspin C."/>
            <person name="Thorgaard G.H."/>
            <person name="Boussaha M."/>
            <person name="Quillet E."/>
            <person name="Guyomard R."/>
            <person name="Galiana D."/>
            <person name="Bobe J."/>
            <person name="Volff J.N."/>
            <person name="Genet C."/>
            <person name="Wincker P."/>
            <person name="Jaillon O."/>
            <person name="Roest Crollius H."/>
            <person name="Guiguen Y."/>
        </authorList>
    </citation>
    <scope>NUCLEOTIDE SEQUENCE [LARGE SCALE GENOMIC DNA]</scope>
</reference>
<keyword evidence="1" id="KW-1133">Transmembrane helix</keyword>
<evidence type="ECO:0000256" key="1">
    <source>
        <dbReference type="SAM" id="Phobius"/>
    </source>
</evidence>
<dbReference type="PaxDb" id="8022-A0A060YC88"/>
<sequence>MFRAAVRLSVSGARSLTRPQLGLTVFSGLLFSLGCCCLSGNLVLRLCLV</sequence>
<protein>
    <submittedName>
        <fullName evidence="2">Uncharacterized protein</fullName>
    </submittedName>
</protein>
<dbReference type="EMBL" id="FR909642">
    <property type="protein sequence ID" value="CDQ89578.1"/>
    <property type="molecule type" value="Genomic_DNA"/>
</dbReference>
<proteinExistence type="predicted"/>
<reference evidence="2" key="2">
    <citation type="submission" date="2014-03" db="EMBL/GenBank/DDBJ databases">
        <authorList>
            <person name="Genoscope - CEA"/>
        </authorList>
    </citation>
    <scope>NUCLEOTIDE SEQUENCE</scope>
</reference>
<keyword evidence="1" id="KW-0472">Membrane</keyword>
<evidence type="ECO:0000313" key="3">
    <source>
        <dbReference type="Proteomes" id="UP000193380"/>
    </source>
</evidence>
<dbReference type="PROSITE" id="PS51257">
    <property type="entry name" value="PROKAR_LIPOPROTEIN"/>
    <property type="match status" value="1"/>
</dbReference>
<keyword evidence="1" id="KW-0812">Transmembrane</keyword>
<evidence type="ECO:0000313" key="2">
    <source>
        <dbReference type="EMBL" id="CDQ89578.1"/>
    </source>
</evidence>
<name>A0A060YC88_ONCMY</name>
<gene>
    <name evidence="2" type="ORF">GSONMT00029144001</name>
</gene>
<feature type="transmembrane region" description="Helical" evidence="1">
    <location>
        <begin position="21"/>
        <end position="44"/>
    </location>
</feature>
<dbReference type="AlphaFoldDB" id="A0A060YC88"/>